<name>A0ABS8WUU1_DATST</name>
<organism evidence="2 3">
    <name type="scientific">Datura stramonium</name>
    <name type="common">Jimsonweed</name>
    <name type="synonym">Common thornapple</name>
    <dbReference type="NCBI Taxonomy" id="4076"/>
    <lineage>
        <taxon>Eukaryota</taxon>
        <taxon>Viridiplantae</taxon>
        <taxon>Streptophyta</taxon>
        <taxon>Embryophyta</taxon>
        <taxon>Tracheophyta</taxon>
        <taxon>Spermatophyta</taxon>
        <taxon>Magnoliopsida</taxon>
        <taxon>eudicotyledons</taxon>
        <taxon>Gunneridae</taxon>
        <taxon>Pentapetalae</taxon>
        <taxon>asterids</taxon>
        <taxon>lamiids</taxon>
        <taxon>Solanales</taxon>
        <taxon>Solanaceae</taxon>
        <taxon>Solanoideae</taxon>
        <taxon>Datureae</taxon>
        <taxon>Datura</taxon>
    </lineage>
</organism>
<feature type="region of interest" description="Disordered" evidence="1">
    <location>
        <begin position="1"/>
        <end position="224"/>
    </location>
</feature>
<feature type="compositionally biased region" description="Basic residues" evidence="1">
    <location>
        <begin position="206"/>
        <end position="215"/>
    </location>
</feature>
<protein>
    <submittedName>
        <fullName evidence="2">Uncharacterized protein</fullName>
    </submittedName>
</protein>
<proteinExistence type="predicted"/>
<evidence type="ECO:0000313" key="2">
    <source>
        <dbReference type="EMBL" id="MCE3215775.1"/>
    </source>
</evidence>
<dbReference type="EMBL" id="JACEIK010011571">
    <property type="protein sequence ID" value="MCE3215775.1"/>
    <property type="molecule type" value="Genomic_DNA"/>
</dbReference>
<gene>
    <name evidence="2" type="ORF">HAX54_003433</name>
</gene>
<feature type="compositionally biased region" description="Basic and acidic residues" evidence="1">
    <location>
        <begin position="17"/>
        <end position="30"/>
    </location>
</feature>
<feature type="compositionally biased region" description="Polar residues" evidence="1">
    <location>
        <begin position="190"/>
        <end position="205"/>
    </location>
</feature>
<feature type="compositionally biased region" description="Basic and acidic residues" evidence="1">
    <location>
        <begin position="44"/>
        <end position="66"/>
    </location>
</feature>
<comment type="caution">
    <text evidence="2">The sequence shown here is derived from an EMBL/GenBank/DDBJ whole genome shotgun (WGS) entry which is preliminary data.</text>
</comment>
<dbReference type="Proteomes" id="UP000823775">
    <property type="component" value="Unassembled WGS sequence"/>
</dbReference>
<accession>A0ABS8WUU1</accession>
<sequence length="224" mass="25340">MIQDTNKVVEGQKQTNHGKEITKEPHEEGRKHKNSKQVKQVYKVTKDNNKSEDTMDTNKQDGEKDTTTINIEVIPREEEHVTTTKKLLTTSPAVNANNTVNREGNKIEKRPTQEHEEQSFEEVTEVEDDIDESLQQLSDEEDKKDKGSTNDETESVESKSDGENAKRLIHAFFSHQQTPQKVSIAGNLSPKGTNNQGLMNSNFSPRKTRAQKLLKKPSNDGNND</sequence>
<feature type="compositionally biased region" description="Basic and acidic residues" evidence="1">
    <location>
        <begin position="156"/>
        <end position="166"/>
    </location>
</feature>
<feature type="compositionally biased region" description="Basic and acidic residues" evidence="1">
    <location>
        <begin position="103"/>
        <end position="118"/>
    </location>
</feature>
<feature type="compositionally biased region" description="Polar residues" evidence="1">
    <location>
        <begin position="84"/>
        <end position="102"/>
    </location>
</feature>
<feature type="compositionally biased region" description="Acidic residues" evidence="1">
    <location>
        <begin position="119"/>
        <end position="140"/>
    </location>
</feature>
<evidence type="ECO:0000256" key="1">
    <source>
        <dbReference type="SAM" id="MobiDB-lite"/>
    </source>
</evidence>
<evidence type="ECO:0000313" key="3">
    <source>
        <dbReference type="Proteomes" id="UP000823775"/>
    </source>
</evidence>
<reference evidence="2 3" key="1">
    <citation type="journal article" date="2021" name="BMC Genomics">
        <title>Datura genome reveals duplications of psychoactive alkaloid biosynthetic genes and high mutation rate following tissue culture.</title>
        <authorList>
            <person name="Rajewski A."/>
            <person name="Carter-House D."/>
            <person name="Stajich J."/>
            <person name="Litt A."/>
        </authorList>
    </citation>
    <scope>NUCLEOTIDE SEQUENCE [LARGE SCALE GENOMIC DNA]</scope>
    <source>
        <strain evidence="2">AR-01</strain>
    </source>
</reference>
<keyword evidence="3" id="KW-1185">Reference proteome</keyword>